<accession>A0A6A3AEW1</accession>
<dbReference type="InterPro" id="IPR001841">
    <property type="entry name" value="Znf_RING"/>
</dbReference>
<keyword evidence="6" id="KW-0833">Ubl conjugation pathway</keyword>
<dbReference type="InterPro" id="IPR013083">
    <property type="entry name" value="Znf_RING/FYVE/PHD"/>
</dbReference>
<dbReference type="EMBL" id="VEPZ02001007">
    <property type="protein sequence ID" value="KAE8702588.1"/>
    <property type="molecule type" value="Genomic_DNA"/>
</dbReference>
<evidence type="ECO:0000256" key="6">
    <source>
        <dbReference type="ARBA" id="ARBA00022786"/>
    </source>
</evidence>
<dbReference type="GO" id="GO:0005737">
    <property type="term" value="C:cytoplasm"/>
    <property type="evidence" value="ECO:0007669"/>
    <property type="project" value="TreeGrafter"/>
</dbReference>
<evidence type="ECO:0000256" key="2">
    <source>
        <dbReference type="ARBA" id="ARBA00012483"/>
    </source>
</evidence>
<keyword evidence="7" id="KW-0862">Zinc</keyword>
<gene>
    <name evidence="10" type="ORF">F3Y22_tig00110482pilonHSYRG00405</name>
</gene>
<evidence type="ECO:0000256" key="1">
    <source>
        <dbReference type="ARBA" id="ARBA00000900"/>
    </source>
</evidence>
<reference evidence="10" key="1">
    <citation type="submission" date="2019-09" db="EMBL/GenBank/DDBJ databases">
        <title>Draft genome information of white flower Hibiscus syriacus.</title>
        <authorList>
            <person name="Kim Y.-M."/>
        </authorList>
    </citation>
    <scope>NUCLEOTIDE SEQUENCE [LARGE SCALE GENOMIC DNA]</scope>
    <source>
        <strain evidence="10">YM2019G1</strain>
    </source>
</reference>
<dbReference type="FunFam" id="3.30.40.10:FF:000022">
    <property type="entry name" value="E3 ubiquitin-protein ligase RING1-like"/>
    <property type="match status" value="1"/>
</dbReference>
<keyword evidence="5 8" id="KW-0863">Zinc-finger</keyword>
<evidence type="ECO:0000256" key="4">
    <source>
        <dbReference type="ARBA" id="ARBA00022723"/>
    </source>
</evidence>
<organism evidence="10 11">
    <name type="scientific">Hibiscus syriacus</name>
    <name type="common">Rose of Sharon</name>
    <dbReference type="NCBI Taxonomy" id="106335"/>
    <lineage>
        <taxon>Eukaryota</taxon>
        <taxon>Viridiplantae</taxon>
        <taxon>Streptophyta</taxon>
        <taxon>Embryophyta</taxon>
        <taxon>Tracheophyta</taxon>
        <taxon>Spermatophyta</taxon>
        <taxon>Magnoliopsida</taxon>
        <taxon>eudicotyledons</taxon>
        <taxon>Gunneridae</taxon>
        <taxon>Pentapetalae</taxon>
        <taxon>rosids</taxon>
        <taxon>malvids</taxon>
        <taxon>Malvales</taxon>
        <taxon>Malvaceae</taxon>
        <taxon>Malvoideae</taxon>
        <taxon>Hibiscus</taxon>
    </lineage>
</organism>
<comment type="catalytic activity">
    <reaction evidence="1">
        <text>S-ubiquitinyl-[E2 ubiquitin-conjugating enzyme]-L-cysteine + [acceptor protein]-L-lysine = [E2 ubiquitin-conjugating enzyme]-L-cysteine + N(6)-ubiquitinyl-[acceptor protein]-L-lysine.</text>
        <dbReference type="EC" id="2.3.2.27"/>
    </reaction>
</comment>
<evidence type="ECO:0000256" key="8">
    <source>
        <dbReference type="PROSITE-ProRule" id="PRU00175"/>
    </source>
</evidence>
<keyword evidence="3" id="KW-0808">Transferase</keyword>
<dbReference type="Proteomes" id="UP000436088">
    <property type="component" value="Unassembled WGS sequence"/>
</dbReference>
<dbReference type="EC" id="2.3.2.27" evidence="2"/>
<dbReference type="Pfam" id="PF06547">
    <property type="entry name" value="DUF1117"/>
    <property type="match status" value="1"/>
</dbReference>
<dbReference type="PROSITE" id="PS50089">
    <property type="entry name" value="ZF_RING_2"/>
    <property type="match status" value="1"/>
</dbReference>
<evidence type="ECO:0000259" key="9">
    <source>
        <dbReference type="PROSITE" id="PS50089"/>
    </source>
</evidence>
<dbReference type="SUPFAM" id="SSF57850">
    <property type="entry name" value="RING/U-box"/>
    <property type="match status" value="1"/>
</dbReference>
<comment type="caution">
    <text evidence="10">The sequence shown here is derived from an EMBL/GenBank/DDBJ whole genome shotgun (WGS) entry which is preliminary data.</text>
</comment>
<keyword evidence="11" id="KW-1185">Reference proteome</keyword>
<dbReference type="InterPro" id="IPR039525">
    <property type="entry name" value="RNF126-like_zinc-ribbon"/>
</dbReference>
<dbReference type="GO" id="GO:0008270">
    <property type="term" value="F:zinc ion binding"/>
    <property type="evidence" value="ECO:0007669"/>
    <property type="project" value="UniProtKB-KW"/>
</dbReference>
<dbReference type="AlphaFoldDB" id="A0A6A3AEW1"/>
<sequence length="333" mass="37017">MAETTSYWCYRCNRLVRIPNEGSISCPDCDGGFMEEIDNHHHAASALHVNSVRFGSDAAAINNNIYMTPGTTSLRRIRMNGGGRHPFNPVIVLRLRQLPASMSEFLLDSGFDRLIDQLSQMEILNIGRYNQSPAWKAAVEAMPLVEIDDTHIHDELCCAVCKEQFELGTKVLNMPCNHLYHSNCILPWLQLQNSCPVCRHELPAALGEEGDGDLNSLDEVPMGLSIWRLPGGGFAVGRFSGGENREVPVVYTEMDGGFSGGGGLLPRRVSWRSRERGKEEGILEVLLQGEEAGFWILIMGEQEVEEDEEEHPRLPSLFNVFDLGIQSMSAMAV</sequence>
<dbReference type="Gene3D" id="3.30.40.10">
    <property type="entry name" value="Zinc/RING finger domain, C3HC4 (zinc finger)"/>
    <property type="match status" value="1"/>
</dbReference>
<dbReference type="Pfam" id="PF13639">
    <property type="entry name" value="zf-RING_2"/>
    <property type="match status" value="1"/>
</dbReference>
<evidence type="ECO:0000256" key="7">
    <source>
        <dbReference type="ARBA" id="ARBA00022833"/>
    </source>
</evidence>
<name>A0A6A3AEW1_HIBSY</name>
<dbReference type="InterPro" id="IPR010543">
    <property type="entry name" value="DUF1117"/>
</dbReference>
<dbReference type="Pfam" id="PF14369">
    <property type="entry name" value="Zn_ribbon_19"/>
    <property type="match status" value="1"/>
</dbReference>
<protein>
    <recommendedName>
        <fullName evidence="2">RING-type E3 ubiquitin transferase</fullName>
        <ecNumber evidence="2">2.3.2.27</ecNumber>
    </recommendedName>
</protein>
<evidence type="ECO:0000256" key="3">
    <source>
        <dbReference type="ARBA" id="ARBA00022679"/>
    </source>
</evidence>
<dbReference type="SMART" id="SM00184">
    <property type="entry name" value="RING"/>
    <property type="match status" value="1"/>
</dbReference>
<evidence type="ECO:0000256" key="5">
    <source>
        <dbReference type="ARBA" id="ARBA00022771"/>
    </source>
</evidence>
<dbReference type="PANTHER" id="PTHR15710:SF146">
    <property type="entry name" value="E3 UBIQUITIN-PROTEIN LIGASE RING1-LIKE"/>
    <property type="match status" value="1"/>
</dbReference>
<dbReference type="GO" id="GO:0061630">
    <property type="term" value="F:ubiquitin protein ligase activity"/>
    <property type="evidence" value="ECO:0007669"/>
    <property type="project" value="UniProtKB-EC"/>
</dbReference>
<dbReference type="CDD" id="cd16667">
    <property type="entry name" value="RING-H2_RNF126-like"/>
    <property type="match status" value="1"/>
</dbReference>
<keyword evidence="4" id="KW-0479">Metal-binding</keyword>
<feature type="domain" description="RING-type" evidence="9">
    <location>
        <begin position="158"/>
        <end position="199"/>
    </location>
</feature>
<dbReference type="GO" id="GO:0016567">
    <property type="term" value="P:protein ubiquitination"/>
    <property type="evidence" value="ECO:0007669"/>
    <property type="project" value="TreeGrafter"/>
</dbReference>
<proteinExistence type="predicted"/>
<dbReference type="PANTHER" id="PTHR15710">
    <property type="entry name" value="E3 UBIQUITIN-PROTEIN LIGASE PRAJA"/>
    <property type="match status" value="1"/>
</dbReference>
<evidence type="ECO:0000313" key="10">
    <source>
        <dbReference type="EMBL" id="KAE8702588.1"/>
    </source>
</evidence>
<evidence type="ECO:0000313" key="11">
    <source>
        <dbReference type="Proteomes" id="UP000436088"/>
    </source>
</evidence>